<comment type="caution">
    <text evidence="5">Lacks conserved residue(s) required for the propagation of feature annotation.</text>
</comment>
<comment type="subcellular location">
    <subcellularLocation>
        <location evidence="5">Nucleus</location>
    </subcellularLocation>
</comment>
<dbReference type="InterPro" id="IPR008967">
    <property type="entry name" value="p53-like_TF_DNA-bd_sf"/>
</dbReference>
<dbReference type="Proteomes" id="UP000694867">
    <property type="component" value="Unplaced"/>
</dbReference>
<dbReference type="InterPro" id="IPR036960">
    <property type="entry name" value="T-box_sf"/>
</dbReference>
<organism evidence="7 8">
    <name type="scientific">Galendromus occidentalis</name>
    <name type="common">western predatory mite</name>
    <dbReference type="NCBI Taxonomy" id="34638"/>
    <lineage>
        <taxon>Eukaryota</taxon>
        <taxon>Metazoa</taxon>
        <taxon>Ecdysozoa</taxon>
        <taxon>Arthropoda</taxon>
        <taxon>Chelicerata</taxon>
        <taxon>Arachnida</taxon>
        <taxon>Acari</taxon>
        <taxon>Parasitiformes</taxon>
        <taxon>Mesostigmata</taxon>
        <taxon>Gamasina</taxon>
        <taxon>Phytoseioidea</taxon>
        <taxon>Phytoseiidae</taxon>
        <taxon>Typhlodrominae</taxon>
        <taxon>Galendromus</taxon>
    </lineage>
</organism>
<feature type="domain" description="T-box" evidence="6">
    <location>
        <begin position="91"/>
        <end position="174"/>
    </location>
</feature>
<evidence type="ECO:0000313" key="8">
    <source>
        <dbReference type="RefSeq" id="XP_018493838.1"/>
    </source>
</evidence>
<evidence type="ECO:0000256" key="1">
    <source>
        <dbReference type="ARBA" id="ARBA00023015"/>
    </source>
</evidence>
<sequence>MMRSAHRPKLTETEHERLLEQRNRIVAKVRGISYDLPQKIEPYADPQVALLNPEMYNCQMRIKISPGGKRMSPPPSARIQNVDPLENYNVWLEFRGSSGHTDLYRHPRSPQLGWRWMEDTVKFSRLKLYTHPQGDVLHDGVILRTSQLYCIDIHIAKVAANGHMPKESHRSFTFVGPWFRPFNVGDSPI</sequence>
<dbReference type="GO" id="GO:0003700">
    <property type="term" value="F:DNA-binding transcription factor activity"/>
    <property type="evidence" value="ECO:0007669"/>
    <property type="project" value="InterPro"/>
</dbReference>
<dbReference type="GO" id="GO:0006357">
    <property type="term" value="P:regulation of transcription by RNA polymerase II"/>
    <property type="evidence" value="ECO:0007669"/>
    <property type="project" value="UniProtKB-ARBA"/>
</dbReference>
<proteinExistence type="predicted"/>
<dbReference type="PROSITE" id="PS50252">
    <property type="entry name" value="TBOX_3"/>
    <property type="match status" value="1"/>
</dbReference>
<keyword evidence="1" id="KW-0805">Transcription regulation</keyword>
<evidence type="ECO:0000313" key="7">
    <source>
        <dbReference type="Proteomes" id="UP000694867"/>
    </source>
</evidence>
<evidence type="ECO:0000256" key="3">
    <source>
        <dbReference type="ARBA" id="ARBA00023163"/>
    </source>
</evidence>
<gene>
    <name evidence="8" type="primary">LOC108863767</name>
</gene>
<dbReference type="SUPFAM" id="SSF49417">
    <property type="entry name" value="p53-like transcription factors"/>
    <property type="match status" value="1"/>
</dbReference>
<keyword evidence="3" id="KW-0804">Transcription</keyword>
<dbReference type="KEGG" id="goe:108863767"/>
<dbReference type="GeneID" id="108863767"/>
<dbReference type="InterPro" id="IPR046360">
    <property type="entry name" value="T-box_DNA-bd"/>
</dbReference>
<dbReference type="GO" id="GO:0003677">
    <property type="term" value="F:DNA binding"/>
    <property type="evidence" value="ECO:0007669"/>
    <property type="project" value="UniProtKB-UniRule"/>
</dbReference>
<name>A0AAJ7L3N9_9ACAR</name>
<keyword evidence="7" id="KW-1185">Reference proteome</keyword>
<keyword evidence="2 5" id="KW-0238">DNA-binding</keyword>
<evidence type="ECO:0000256" key="2">
    <source>
        <dbReference type="ARBA" id="ARBA00023125"/>
    </source>
</evidence>
<dbReference type="GO" id="GO:0045893">
    <property type="term" value="P:positive regulation of DNA-templated transcription"/>
    <property type="evidence" value="ECO:0007669"/>
    <property type="project" value="InterPro"/>
</dbReference>
<protein>
    <submittedName>
        <fullName evidence="8">T-box transcription factor T homolog</fullName>
    </submittedName>
</protein>
<reference evidence="8" key="1">
    <citation type="submission" date="2025-08" db="UniProtKB">
        <authorList>
            <consortium name="RefSeq"/>
        </authorList>
    </citation>
    <scope>IDENTIFICATION</scope>
</reference>
<dbReference type="Gene3D" id="2.60.40.820">
    <property type="entry name" value="Transcription factor, T-box"/>
    <property type="match status" value="1"/>
</dbReference>
<dbReference type="Pfam" id="PF00907">
    <property type="entry name" value="T-box"/>
    <property type="match status" value="1"/>
</dbReference>
<keyword evidence="4 5" id="KW-0539">Nucleus</keyword>
<evidence type="ECO:0000259" key="6">
    <source>
        <dbReference type="PROSITE" id="PS50252"/>
    </source>
</evidence>
<dbReference type="RefSeq" id="XP_018493838.1">
    <property type="nucleotide sequence ID" value="XM_018638322.1"/>
</dbReference>
<dbReference type="AlphaFoldDB" id="A0AAJ7L3N9"/>
<evidence type="ECO:0000256" key="5">
    <source>
        <dbReference type="PROSITE-ProRule" id="PRU00201"/>
    </source>
</evidence>
<dbReference type="GO" id="GO:0005634">
    <property type="term" value="C:nucleus"/>
    <property type="evidence" value="ECO:0007669"/>
    <property type="project" value="UniProtKB-SubCell"/>
</dbReference>
<accession>A0AAJ7L3N9</accession>
<evidence type="ECO:0000256" key="4">
    <source>
        <dbReference type="ARBA" id="ARBA00023242"/>
    </source>
</evidence>